<name>A0A0G1TZX1_9BACT</name>
<evidence type="ECO:0000313" key="2">
    <source>
        <dbReference type="EMBL" id="KKU87381.1"/>
    </source>
</evidence>
<dbReference type="GO" id="GO:0016075">
    <property type="term" value="P:rRNA catabolic process"/>
    <property type="evidence" value="ECO:0007669"/>
    <property type="project" value="TreeGrafter"/>
</dbReference>
<dbReference type="PANTHER" id="PTHR42188:SF1">
    <property type="entry name" value="23S RRNA-SPECIFIC ENDONUCLEASE VAPC20"/>
    <property type="match status" value="1"/>
</dbReference>
<sequence>MKKLLVDSSFYVSLALPADTNHHKADTYFRRIATGEFSCITTEDVLKESLTAISQRLGKASSISYYHLITKLTKVLTVTKPQWQNGLHRFLDATRQKDISVIDCILWAIYEETKADAILTFDRHFRSLGVKVFP</sequence>
<accession>A0A0G1TZX1</accession>
<proteinExistence type="predicted"/>
<feature type="domain" description="PIN" evidence="1">
    <location>
        <begin position="5"/>
        <end position="129"/>
    </location>
</feature>
<dbReference type="InterPro" id="IPR039018">
    <property type="entry name" value="VapC20-like"/>
</dbReference>
<evidence type="ECO:0000313" key="3">
    <source>
        <dbReference type="Proteomes" id="UP000034739"/>
    </source>
</evidence>
<protein>
    <recommendedName>
        <fullName evidence="1">PIN domain-containing protein</fullName>
    </recommendedName>
</protein>
<dbReference type="InterPro" id="IPR029060">
    <property type="entry name" value="PIN-like_dom_sf"/>
</dbReference>
<comment type="caution">
    <text evidence="2">The sequence shown here is derived from an EMBL/GenBank/DDBJ whole genome shotgun (WGS) entry which is preliminary data.</text>
</comment>
<dbReference type="PANTHER" id="PTHR42188">
    <property type="entry name" value="23S RRNA-SPECIFIC ENDONUCLEASE VAPC20"/>
    <property type="match status" value="1"/>
</dbReference>
<dbReference type="Proteomes" id="UP000034739">
    <property type="component" value="Unassembled WGS sequence"/>
</dbReference>
<evidence type="ECO:0000259" key="1">
    <source>
        <dbReference type="Pfam" id="PF01850"/>
    </source>
</evidence>
<dbReference type="AlphaFoldDB" id="A0A0G1TZX1"/>
<dbReference type="InterPro" id="IPR002716">
    <property type="entry name" value="PIN_dom"/>
</dbReference>
<organism evidence="2 3">
    <name type="scientific">Candidatus Gottesmanbacteria bacterium GW2011_GWA2_47_9</name>
    <dbReference type="NCBI Taxonomy" id="1618445"/>
    <lineage>
        <taxon>Bacteria</taxon>
        <taxon>Candidatus Gottesmaniibacteriota</taxon>
    </lineage>
</organism>
<dbReference type="GO" id="GO:0004521">
    <property type="term" value="F:RNA endonuclease activity"/>
    <property type="evidence" value="ECO:0007669"/>
    <property type="project" value="InterPro"/>
</dbReference>
<dbReference type="Pfam" id="PF01850">
    <property type="entry name" value="PIN"/>
    <property type="match status" value="1"/>
</dbReference>
<dbReference type="EMBL" id="LCOY01000029">
    <property type="protein sequence ID" value="KKU87381.1"/>
    <property type="molecule type" value="Genomic_DNA"/>
</dbReference>
<reference evidence="2 3" key="1">
    <citation type="journal article" date="2015" name="Nature">
        <title>rRNA introns, odd ribosomes, and small enigmatic genomes across a large radiation of phyla.</title>
        <authorList>
            <person name="Brown C.T."/>
            <person name="Hug L.A."/>
            <person name="Thomas B.C."/>
            <person name="Sharon I."/>
            <person name="Castelle C.J."/>
            <person name="Singh A."/>
            <person name="Wilkins M.J."/>
            <person name="Williams K.H."/>
            <person name="Banfield J.F."/>
        </authorList>
    </citation>
    <scope>NUCLEOTIDE SEQUENCE [LARGE SCALE GENOMIC DNA]</scope>
</reference>
<dbReference type="SUPFAM" id="SSF88723">
    <property type="entry name" value="PIN domain-like"/>
    <property type="match status" value="1"/>
</dbReference>
<gene>
    <name evidence="2" type="ORF">UY16_C0029G0020</name>
</gene>
<dbReference type="Gene3D" id="3.40.50.1010">
    <property type="entry name" value="5'-nuclease"/>
    <property type="match status" value="1"/>
</dbReference>